<name>A0ABW0PWG6_9HYPH</name>
<dbReference type="EMBL" id="JBHSML010000003">
    <property type="protein sequence ID" value="MFC5516394.1"/>
    <property type="molecule type" value="Genomic_DNA"/>
</dbReference>
<accession>A0ABW0PWG6</accession>
<dbReference type="RefSeq" id="WP_266344351.1">
    <property type="nucleotide sequence ID" value="NZ_JAPKNH010000004.1"/>
</dbReference>
<evidence type="ECO:0000313" key="3">
    <source>
        <dbReference type="Proteomes" id="UP001596150"/>
    </source>
</evidence>
<evidence type="ECO:0000313" key="2">
    <source>
        <dbReference type="EMBL" id="MFC5516394.1"/>
    </source>
</evidence>
<dbReference type="PROSITE" id="PS51257">
    <property type="entry name" value="PROKAR_LIPOPROTEIN"/>
    <property type="match status" value="1"/>
</dbReference>
<gene>
    <name evidence="2" type="ORF">ACFPP9_11485</name>
</gene>
<protein>
    <submittedName>
        <fullName evidence="2">RT0821/Lpp0805 family surface protein</fullName>
    </submittedName>
</protein>
<keyword evidence="3" id="KW-1185">Reference proteome</keyword>
<dbReference type="Pfam" id="PF16998">
    <property type="entry name" value="17kDa_Anti_2"/>
    <property type="match status" value="1"/>
</dbReference>
<organism evidence="2 3">
    <name type="scientific">Kaistia terrae</name>
    <dbReference type="NCBI Taxonomy" id="537017"/>
    <lineage>
        <taxon>Bacteria</taxon>
        <taxon>Pseudomonadati</taxon>
        <taxon>Pseudomonadota</taxon>
        <taxon>Alphaproteobacteria</taxon>
        <taxon>Hyphomicrobiales</taxon>
        <taxon>Kaistiaceae</taxon>
        <taxon>Kaistia</taxon>
    </lineage>
</organism>
<dbReference type="InterPro" id="IPR032635">
    <property type="entry name" value="Anti_2"/>
</dbReference>
<sequence length="145" mass="15289">MIGRLGPIMLCAGLTGCGLTPGGPENEIDMTTTGSIAPAAPTAKRSVVEAVAPSDWEHIRLTASTFIPSSANGDIIDWTNPDTGSNGTLSPVRTAQNEPDGRNCRAFALTVSDVRGIRRYKGDACRATDGMWQLFEVVPEDSALL</sequence>
<evidence type="ECO:0000259" key="1">
    <source>
        <dbReference type="Pfam" id="PF16998"/>
    </source>
</evidence>
<comment type="caution">
    <text evidence="2">The sequence shown here is derived from an EMBL/GenBank/DDBJ whole genome shotgun (WGS) entry which is preliminary data.</text>
</comment>
<feature type="domain" description="Surface antigen" evidence="1">
    <location>
        <begin position="31"/>
        <end position="137"/>
    </location>
</feature>
<reference evidence="3" key="1">
    <citation type="journal article" date="2019" name="Int. J. Syst. Evol. Microbiol.">
        <title>The Global Catalogue of Microorganisms (GCM) 10K type strain sequencing project: providing services to taxonomists for standard genome sequencing and annotation.</title>
        <authorList>
            <consortium name="The Broad Institute Genomics Platform"/>
            <consortium name="The Broad Institute Genome Sequencing Center for Infectious Disease"/>
            <person name="Wu L."/>
            <person name="Ma J."/>
        </authorList>
    </citation>
    <scope>NUCLEOTIDE SEQUENCE [LARGE SCALE GENOMIC DNA]</scope>
    <source>
        <strain evidence="3">KACC 12633</strain>
    </source>
</reference>
<dbReference type="Proteomes" id="UP001596150">
    <property type="component" value="Unassembled WGS sequence"/>
</dbReference>
<proteinExistence type="predicted"/>